<evidence type="ECO:0000256" key="1">
    <source>
        <dbReference type="SAM" id="SignalP"/>
    </source>
</evidence>
<sequence length="150" mass="17161">MRLLTLLSFTSLVYASGHSFQNTTSQDYFVESLVSDWEMRIQYVILSIWLSLPEEYRERVGPLDITVEEPKGEPLTSKDVDLPLFYAAYEKQRAILKPHVIFTPCNFLVFSYYRSVLIEKTATTKAELRVVRQSAMGILQSISAIVNSLS</sequence>
<feature type="signal peptide" evidence="1">
    <location>
        <begin position="1"/>
        <end position="15"/>
    </location>
</feature>
<keyword evidence="3" id="KW-1185">Reference proteome</keyword>
<accession>A0A2H9TIE3</accession>
<organism evidence="2 3">
    <name type="scientific">Paramicrosporidium saccamoebae</name>
    <dbReference type="NCBI Taxonomy" id="1246581"/>
    <lineage>
        <taxon>Eukaryota</taxon>
        <taxon>Fungi</taxon>
        <taxon>Fungi incertae sedis</taxon>
        <taxon>Cryptomycota</taxon>
        <taxon>Cryptomycota incertae sedis</taxon>
        <taxon>Paramicrosporidium</taxon>
    </lineage>
</organism>
<name>A0A2H9TIE3_9FUNG</name>
<keyword evidence="1" id="KW-0732">Signal</keyword>
<reference evidence="2 3" key="1">
    <citation type="submission" date="2016-10" db="EMBL/GenBank/DDBJ databases">
        <title>The genome of Paramicrosporidium saccamoebae is the missing link in understanding Cryptomycota and Microsporidia evolution.</title>
        <authorList>
            <person name="Quandt C.A."/>
            <person name="Beaudet D."/>
            <person name="Corsaro D."/>
            <person name="Michel R."/>
            <person name="Corradi N."/>
            <person name="James T."/>
        </authorList>
    </citation>
    <scope>NUCLEOTIDE SEQUENCE [LARGE SCALE GENOMIC DNA]</scope>
    <source>
        <strain evidence="2 3">KSL3</strain>
    </source>
</reference>
<dbReference type="EMBL" id="MTSL01000170">
    <property type="protein sequence ID" value="PJF17499.1"/>
    <property type="molecule type" value="Genomic_DNA"/>
</dbReference>
<dbReference type="Proteomes" id="UP000240830">
    <property type="component" value="Unassembled WGS sequence"/>
</dbReference>
<proteinExistence type="predicted"/>
<evidence type="ECO:0000313" key="2">
    <source>
        <dbReference type="EMBL" id="PJF17499.1"/>
    </source>
</evidence>
<dbReference type="AlphaFoldDB" id="A0A2H9TIE3"/>
<protein>
    <submittedName>
        <fullName evidence="2">Uncharacterized protein</fullName>
    </submittedName>
</protein>
<gene>
    <name evidence="2" type="ORF">PSACC_02684</name>
</gene>
<comment type="caution">
    <text evidence="2">The sequence shown here is derived from an EMBL/GenBank/DDBJ whole genome shotgun (WGS) entry which is preliminary data.</text>
</comment>
<feature type="chain" id="PRO_5014190177" evidence="1">
    <location>
        <begin position="16"/>
        <end position="150"/>
    </location>
</feature>
<evidence type="ECO:0000313" key="3">
    <source>
        <dbReference type="Proteomes" id="UP000240830"/>
    </source>
</evidence>